<organism evidence="2 3">
    <name type="scientific">Astrephomene gubernaculifera</name>
    <dbReference type="NCBI Taxonomy" id="47775"/>
    <lineage>
        <taxon>Eukaryota</taxon>
        <taxon>Viridiplantae</taxon>
        <taxon>Chlorophyta</taxon>
        <taxon>core chlorophytes</taxon>
        <taxon>Chlorophyceae</taxon>
        <taxon>CS clade</taxon>
        <taxon>Chlamydomonadales</taxon>
        <taxon>Astrephomenaceae</taxon>
        <taxon>Astrephomene</taxon>
    </lineage>
</organism>
<dbReference type="AlphaFoldDB" id="A0AAD3DET8"/>
<proteinExistence type="predicted"/>
<dbReference type="EMBL" id="BMAR01000001">
    <property type="protein sequence ID" value="GFR40288.1"/>
    <property type="molecule type" value="Genomic_DNA"/>
</dbReference>
<feature type="compositionally biased region" description="Basic and acidic residues" evidence="1">
    <location>
        <begin position="154"/>
        <end position="170"/>
    </location>
</feature>
<keyword evidence="3" id="KW-1185">Reference proteome</keyword>
<reference evidence="2 3" key="1">
    <citation type="journal article" date="2021" name="Sci. Rep.">
        <title>Genome sequencing of the multicellular alga Astrephomene provides insights into convergent evolution of germ-soma differentiation.</title>
        <authorList>
            <person name="Yamashita S."/>
            <person name="Yamamoto K."/>
            <person name="Matsuzaki R."/>
            <person name="Suzuki S."/>
            <person name="Yamaguchi H."/>
            <person name="Hirooka S."/>
            <person name="Minakuchi Y."/>
            <person name="Miyagishima S."/>
            <person name="Kawachi M."/>
            <person name="Toyoda A."/>
            <person name="Nozaki H."/>
        </authorList>
    </citation>
    <scope>NUCLEOTIDE SEQUENCE [LARGE SCALE GENOMIC DNA]</scope>
    <source>
        <strain evidence="2 3">NIES-4017</strain>
    </source>
</reference>
<accession>A0AAD3DET8</accession>
<feature type="compositionally biased region" description="Basic and acidic residues" evidence="1">
    <location>
        <begin position="112"/>
        <end position="124"/>
    </location>
</feature>
<comment type="caution">
    <text evidence="2">The sequence shown here is derived from an EMBL/GenBank/DDBJ whole genome shotgun (WGS) entry which is preliminary data.</text>
</comment>
<dbReference type="Proteomes" id="UP001054857">
    <property type="component" value="Unassembled WGS sequence"/>
</dbReference>
<protein>
    <submittedName>
        <fullName evidence="2">Uncharacterized protein</fullName>
    </submittedName>
</protein>
<sequence>MEADGGSGGRRSSSGSGTGESSDWRRRRGAGGCAQHPGGVLVYEAPYAPGILDLRPDFTPGWPELLHHPVYRRRVLRDRALHAAHRLRFPAAAAEGGRRDGGRGRGRGGRALGDERRKRERVVEWEEEEDHHHQQQPPKRRQQTVAPGRQGADVQRREESQKPSRRRQEQEQEQQDQPLQQVRAPAPATHCHACTTSVVVPVAQPLSPAHRPGVVTVTQKHTCSHPSPHPPPV</sequence>
<name>A0AAD3DET8_9CHLO</name>
<evidence type="ECO:0000313" key="3">
    <source>
        <dbReference type="Proteomes" id="UP001054857"/>
    </source>
</evidence>
<evidence type="ECO:0000256" key="1">
    <source>
        <dbReference type="SAM" id="MobiDB-lite"/>
    </source>
</evidence>
<feature type="region of interest" description="Disordered" evidence="1">
    <location>
        <begin position="1"/>
        <end position="39"/>
    </location>
</feature>
<feature type="region of interest" description="Disordered" evidence="1">
    <location>
        <begin position="94"/>
        <end position="188"/>
    </location>
</feature>
<feature type="compositionally biased region" description="Low complexity" evidence="1">
    <location>
        <begin position="10"/>
        <end position="21"/>
    </location>
</feature>
<gene>
    <name evidence="2" type="ORF">Agub_g469</name>
</gene>
<evidence type="ECO:0000313" key="2">
    <source>
        <dbReference type="EMBL" id="GFR40288.1"/>
    </source>
</evidence>